<evidence type="ECO:0000313" key="1">
    <source>
        <dbReference type="EMBL" id="KAK2960566.1"/>
    </source>
</evidence>
<accession>A0ABQ9Y9V6</accession>
<evidence type="ECO:0000313" key="2">
    <source>
        <dbReference type="Proteomes" id="UP001281761"/>
    </source>
</evidence>
<name>A0ABQ9Y9V6_9EUKA</name>
<protein>
    <submittedName>
        <fullName evidence="1">Flp protein</fullName>
    </submittedName>
</protein>
<sequence length="124" mass="14352">MPRTFETLATHKFTATFQGINHRPCMFLTSNCPDRCGHPQDFAVFNVDKYEEYTKPGEYGDEQQTAYHMCVNENINEDKQDPAIIAKVKSLQPGQKVRVHYDHIYVDSDGSKWPERPCRSIDLL</sequence>
<keyword evidence="2" id="KW-1185">Reference proteome</keyword>
<organism evidence="1 2">
    <name type="scientific">Blattamonas nauphoetae</name>
    <dbReference type="NCBI Taxonomy" id="2049346"/>
    <lineage>
        <taxon>Eukaryota</taxon>
        <taxon>Metamonada</taxon>
        <taxon>Preaxostyla</taxon>
        <taxon>Oxymonadida</taxon>
        <taxon>Blattamonas</taxon>
    </lineage>
</organism>
<proteinExistence type="predicted"/>
<dbReference type="Proteomes" id="UP001281761">
    <property type="component" value="Unassembled WGS sequence"/>
</dbReference>
<reference evidence="1 2" key="1">
    <citation type="journal article" date="2022" name="bioRxiv">
        <title>Genomics of Preaxostyla Flagellates Illuminates Evolutionary Transitions and the Path Towards Mitochondrial Loss.</title>
        <authorList>
            <person name="Novak L.V.F."/>
            <person name="Treitli S.C."/>
            <person name="Pyrih J."/>
            <person name="Halakuc P."/>
            <person name="Pipaliya S.V."/>
            <person name="Vacek V."/>
            <person name="Brzon O."/>
            <person name="Soukal P."/>
            <person name="Eme L."/>
            <person name="Dacks J.B."/>
            <person name="Karnkowska A."/>
            <person name="Elias M."/>
            <person name="Hampl V."/>
        </authorList>
    </citation>
    <scope>NUCLEOTIDE SEQUENCE [LARGE SCALE GENOMIC DNA]</scope>
    <source>
        <strain evidence="1">NAU3</strain>
        <tissue evidence="1">Gut</tissue>
    </source>
</reference>
<comment type="caution">
    <text evidence="1">The sequence shown here is derived from an EMBL/GenBank/DDBJ whole genome shotgun (WGS) entry which is preliminary data.</text>
</comment>
<dbReference type="EMBL" id="JARBJD010000022">
    <property type="protein sequence ID" value="KAK2960566.1"/>
    <property type="molecule type" value="Genomic_DNA"/>
</dbReference>
<gene>
    <name evidence="1" type="ORF">BLNAU_4464</name>
</gene>